<dbReference type="Proteomes" id="UP000830671">
    <property type="component" value="Chromosome 2"/>
</dbReference>
<reference evidence="2" key="1">
    <citation type="journal article" date="2021" name="Mol. Plant Microbe Interact.">
        <title>Complete Genome Sequence of the Plant-Pathogenic Fungus Colletotrichum lupini.</title>
        <authorList>
            <person name="Baroncelli R."/>
            <person name="Pensec F."/>
            <person name="Da Lio D."/>
            <person name="Boufleur T."/>
            <person name="Vicente I."/>
            <person name="Sarrocco S."/>
            <person name="Picot A."/>
            <person name="Baraldi E."/>
            <person name="Sukno S."/>
            <person name="Thon M."/>
            <person name="Le Floch G."/>
        </authorList>
    </citation>
    <scope>NUCLEOTIDE SEQUENCE</scope>
    <source>
        <strain evidence="2">IMI 504893</strain>
    </source>
</reference>
<protein>
    <submittedName>
        <fullName evidence="2">Uncharacterized protein</fullName>
    </submittedName>
</protein>
<evidence type="ECO:0000256" key="1">
    <source>
        <dbReference type="SAM" id="MobiDB-lite"/>
    </source>
</evidence>
<organism evidence="2 3">
    <name type="scientific">Colletotrichum lupini</name>
    <dbReference type="NCBI Taxonomy" id="145971"/>
    <lineage>
        <taxon>Eukaryota</taxon>
        <taxon>Fungi</taxon>
        <taxon>Dikarya</taxon>
        <taxon>Ascomycota</taxon>
        <taxon>Pezizomycotina</taxon>
        <taxon>Sordariomycetes</taxon>
        <taxon>Hypocreomycetidae</taxon>
        <taxon>Glomerellales</taxon>
        <taxon>Glomerellaceae</taxon>
        <taxon>Colletotrichum</taxon>
        <taxon>Colletotrichum acutatum species complex</taxon>
    </lineage>
</organism>
<dbReference type="RefSeq" id="XP_049139544.1">
    <property type="nucleotide sequence ID" value="XM_049282401.1"/>
</dbReference>
<proteinExistence type="predicted"/>
<gene>
    <name evidence="2" type="ORF">CLUP02_03379</name>
</gene>
<name>A0A9Q8SJ86_9PEZI</name>
<sequence>MCLSITQLCHELSSLSHLTGPTGSCSGSYQVALGFQWFKPPKNRRSPFSIRLGLKGQKLNSIHSLAATVATIAATLELTTDLGTRQCPSQRLLTNPQSIKASRGLSCIAAMVTLSRRPLTNTNRKLPNCSSKLLCSIPENDINLALAFADNAGSVLDEVVFDLSCLSFRREAAQHPSNTKKSDVHWQASPLYNSKKRGGTSTSKVIDEERPHDGTRSPAWMGCCAVPPCSGSLASKWCQVVASGKGTSHVETRTPPWPFPSFTPAGRWPSSLDRVRLLGCHAAVTPAAHDWPPLSPVPEPRDFGPTSSHPCLYLFSNLFYAGVFGGAGWENLMALVTPRNAQLICECNVSVAAHATQRDETSQLPGVSSHVSSFAQARFALLAPPDQRLTESFLGGHRRSPAVNRCTVRSYLPVLTWGLYEPFPRAIVLRTAAAAVFSTALPARVVRGRGLFGRRALGTDRIESREKASSD</sequence>
<keyword evidence="3" id="KW-1185">Reference proteome</keyword>
<dbReference type="GeneID" id="73337411"/>
<evidence type="ECO:0000313" key="3">
    <source>
        <dbReference type="Proteomes" id="UP000830671"/>
    </source>
</evidence>
<accession>A0A9Q8SJ86</accession>
<dbReference type="AlphaFoldDB" id="A0A9Q8SJ86"/>
<dbReference type="KEGG" id="clup:CLUP02_03379"/>
<feature type="region of interest" description="Disordered" evidence="1">
    <location>
        <begin position="176"/>
        <end position="215"/>
    </location>
</feature>
<evidence type="ECO:0000313" key="2">
    <source>
        <dbReference type="EMBL" id="UQC77906.1"/>
    </source>
</evidence>
<feature type="compositionally biased region" description="Basic and acidic residues" evidence="1">
    <location>
        <begin position="205"/>
        <end position="215"/>
    </location>
</feature>
<dbReference type="EMBL" id="CP019474">
    <property type="protein sequence ID" value="UQC77906.1"/>
    <property type="molecule type" value="Genomic_DNA"/>
</dbReference>